<name>A0A6F9DW44_9ASCI</name>
<proteinExistence type="evidence at transcript level"/>
<dbReference type="AlphaFoldDB" id="A0A6F9DW44"/>
<gene>
    <name evidence="2" type="primary">Wbscr27-002</name>
</gene>
<organism evidence="2">
    <name type="scientific">Phallusia mammillata</name>
    <dbReference type="NCBI Taxonomy" id="59560"/>
    <lineage>
        <taxon>Eukaryota</taxon>
        <taxon>Metazoa</taxon>
        <taxon>Chordata</taxon>
        <taxon>Tunicata</taxon>
        <taxon>Ascidiacea</taxon>
        <taxon>Phlebobranchia</taxon>
        <taxon>Ascidiidae</taxon>
        <taxon>Phallusia</taxon>
    </lineage>
</organism>
<sequence length="234" mass="25398">MPLDLEKAKLAWNQIYGGMLESETEKGIVKNYSKHAAAYDQCLQDIGYNIPTTVAELVMKYGNLGSNSQVLDVGVGTGLLGEELNKLGFSGKLDGIDGSEGMLNVAKNKGIYRDLIQQFLTPGCTLDVGDVKYDAIACVGTFSSSHVAPSVAKCFFKHVKTGAPVIISARLFENSTEDSKFLAELRCMFQEICYSGEALLLCEHPTNYYGVNFFTNENDPSKPCPGACFCLAKT</sequence>
<reference evidence="2" key="1">
    <citation type="submission" date="2020-04" db="EMBL/GenBank/DDBJ databases">
        <authorList>
            <person name="Neveu A P."/>
        </authorList>
    </citation>
    <scope>NUCLEOTIDE SEQUENCE</scope>
    <source>
        <tissue evidence="2">Whole embryo</tissue>
    </source>
</reference>
<protein>
    <submittedName>
        <fullName evidence="2">Williams-Beuren syndrome chromosomal region 27 protein-like</fullName>
    </submittedName>
</protein>
<accession>A0A6F9DW44</accession>
<dbReference type="Gene3D" id="3.40.50.150">
    <property type="entry name" value="Vaccinia Virus protein VP39"/>
    <property type="match status" value="1"/>
</dbReference>
<feature type="domain" description="Methyltransferase" evidence="1">
    <location>
        <begin position="70"/>
        <end position="160"/>
    </location>
</feature>
<dbReference type="EMBL" id="LR791815">
    <property type="protein sequence ID" value="CAB3267677.1"/>
    <property type="molecule type" value="mRNA"/>
</dbReference>
<dbReference type="SUPFAM" id="SSF53335">
    <property type="entry name" value="S-adenosyl-L-methionine-dependent methyltransferases"/>
    <property type="match status" value="1"/>
</dbReference>
<dbReference type="Pfam" id="PF13649">
    <property type="entry name" value="Methyltransf_25"/>
    <property type="match status" value="1"/>
</dbReference>
<dbReference type="CDD" id="cd02440">
    <property type="entry name" value="AdoMet_MTases"/>
    <property type="match status" value="1"/>
</dbReference>
<dbReference type="InterPro" id="IPR029063">
    <property type="entry name" value="SAM-dependent_MTases_sf"/>
</dbReference>
<dbReference type="InterPro" id="IPR041698">
    <property type="entry name" value="Methyltransf_25"/>
</dbReference>
<evidence type="ECO:0000259" key="1">
    <source>
        <dbReference type="Pfam" id="PF13649"/>
    </source>
</evidence>
<evidence type="ECO:0000313" key="2">
    <source>
        <dbReference type="EMBL" id="CAB3267677.1"/>
    </source>
</evidence>